<dbReference type="InterPro" id="IPR047801">
    <property type="entry name" value="Peptidase_C45"/>
</dbReference>
<evidence type="ECO:0000313" key="2">
    <source>
        <dbReference type="EMBL" id="HIU33986.1"/>
    </source>
</evidence>
<dbReference type="AlphaFoldDB" id="A0A9D1LCQ3"/>
<dbReference type="InterPro" id="IPR029055">
    <property type="entry name" value="Ntn_hydrolases_N"/>
</dbReference>
<proteinExistence type="predicted"/>
<dbReference type="Gene3D" id="3.60.60.10">
    <property type="entry name" value="Penicillin V Acylase, Chain A"/>
    <property type="match status" value="1"/>
</dbReference>
<dbReference type="SUPFAM" id="SSF56235">
    <property type="entry name" value="N-terminal nucleophile aminohydrolases (Ntn hydrolases)"/>
    <property type="match status" value="1"/>
</dbReference>
<dbReference type="Pfam" id="PF03417">
    <property type="entry name" value="AAT"/>
    <property type="match status" value="1"/>
</dbReference>
<name>A0A9D1LCQ3_9FIRM</name>
<feature type="domain" description="Peptidase C45 hydrolase" evidence="1">
    <location>
        <begin position="105"/>
        <end position="333"/>
    </location>
</feature>
<dbReference type="InterPro" id="IPR047794">
    <property type="entry name" value="C45_proenzyme-like"/>
</dbReference>
<dbReference type="Proteomes" id="UP000824072">
    <property type="component" value="Unassembled WGS sequence"/>
</dbReference>
<reference evidence="2" key="2">
    <citation type="journal article" date="2021" name="PeerJ">
        <title>Extensive microbial diversity within the chicken gut microbiome revealed by metagenomics and culture.</title>
        <authorList>
            <person name="Gilroy R."/>
            <person name="Ravi A."/>
            <person name="Getino M."/>
            <person name="Pursley I."/>
            <person name="Horton D.L."/>
            <person name="Alikhan N.F."/>
            <person name="Baker D."/>
            <person name="Gharbi K."/>
            <person name="Hall N."/>
            <person name="Watson M."/>
            <person name="Adriaenssens E.M."/>
            <person name="Foster-Nyarko E."/>
            <person name="Jarju S."/>
            <person name="Secka A."/>
            <person name="Antonio M."/>
            <person name="Oren A."/>
            <person name="Chaudhuri R.R."/>
            <person name="La Ragione R."/>
            <person name="Hildebrand F."/>
            <person name="Pallen M.J."/>
        </authorList>
    </citation>
    <scope>NUCLEOTIDE SEQUENCE</scope>
    <source>
        <strain evidence="2">ChiHcec3-11533</strain>
    </source>
</reference>
<dbReference type="InterPro" id="IPR005079">
    <property type="entry name" value="Peptidase_C45_hydrolase"/>
</dbReference>
<evidence type="ECO:0000313" key="3">
    <source>
        <dbReference type="Proteomes" id="UP000824072"/>
    </source>
</evidence>
<evidence type="ECO:0000259" key="1">
    <source>
        <dbReference type="Pfam" id="PF03417"/>
    </source>
</evidence>
<organism evidence="2 3">
    <name type="scientific">Candidatus Pullichristensenella excrementigallinarum</name>
    <dbReference type="NCBI Taxonomy" id="2840907"/>
    <lineage>
        <taxon>Bacteria</taxon>
        <taxon>Bacillati</taxon>
        <taxon>Bacillota</taxon>
        <taxon>Clostridia</taxon>
        <taxon>Candidatus Pullichristensenella</taxon>
    </lineage>
</organism>
<accession>A0A9D1LCQ3</accession>
<gene>
    <name evidence="2" type="ORF">IAB02_05430</name>
</gene>
<sequence length="360" mass="40622">MRHLNLSGDPYSMGVAQGKIFQRNVQSFPLRLDPFQREHGKKSERILREFFPEACAEMRGVSDTIGAEYTDFSAWMLCMGCCMYNLEENIPIETRGCTAFAYSKQGRILFGRNNDLPPYLKDTCASELYSPTNANRFSLATSSFIQGEEGINEQGLTVAMTFVMTDLEKIEPGFNACFAVRYLLEKSDTVRKAIALLMELPIASNCNLLLADPTGEMAVVECAPTAKTIRKPVGTDGNRIVCAANRFVCEEMRPYAATAGNDYDSQKRYNVVLGSFPGRFEKADPIEATRRLLRGEYGFMCQYDSDPNFETVWSSIFDLKHLRIYRAEGDPRNEEFVADNALRDLMWPGKEFEQKTTAGR</sequence>
<protein>
    <submittedName>
        <fullName evidence="2">Acyl-CoA--6-aminopenicillanic acid acyl-transferase</fullName>
    </submittedName>
</protein>
<dbReference type="PANTHER" id="PTHR34180">
    <property type="entry name" value="PEPTIDASE C45"/>
    <property type="match status" value="1"/>
</dbReference>
<dbReference type="NCBIfam" id="NF040521">
    <property type="entry name" value="C45_proenzyme"/>
    <property type="match status" value="1"/>
</dbReference>
<dbReference type="PANTHER" id="PTHR34180:SF1">
    <property type="entry name" value="BETA-ALANYL-DOPAMINE_CARCININE HYDROLASE"/>
    <property type="match status" value="1"/>
</dbReference>
<reference evidence="2" key="1">
    <citation type="submission" date="2020-10" db="EMBL/GenBank/DDBJ databases">
        <authorList>
            <person name="Gilroy R."/>
        </authorList>
    </citation>
    <scope>NUCLEOTIDE SEQUENCE</scope>
    <source>
        <strain evidence="2">ChiHcec3-11533</strain>
    </source>
</reference>
<comment type="caution">
    <text evidence="2">The sequence shown here is derived from an EMBL/GenBank/DDBJ whole genome shotgun (WGS) entry which is preliminary data.</text>
</comment>
<dbReference type="EMBL" id="DVMU01000120">
    <property type="protein sequence ID" value="HIU33986.1"/>
    <property type="molecule type" value="Genomic_DNA"/>
</dbReference>